<dbReference type="eggNOG" id="ENOG502QTEH">
    <property type="taxonomic scope" value="Eukaryota"/>
</dbReference>
<reference evidence="2" key="1">
    <citation type="journal article" date="2013" name="Genome Announc.">
        <title>Draft genome sequence of the grapevine dieback fungus Eutypa lata UCR-EL1.</title>
        <authorList>
            <person name="Blanco-Ulate B."/>
            <person name="Rolshausen P.E."/>
            <person name="Cantu D."/>
        </authorList>
    </citation>
    <scope>NUCLEOTIDE SEQUENCE [LARGE SCALE GENOMIC DNA]</scope>
    <source>
        <strain evidence="2">UCR-EL1</strain>
    </source>
</reference>
<dbReference type="OrthoDB" id="25921at2759"/>
<dbReference type="AlphaFoldDB" id="M7SWS2"/>
<dbReference type="HOGENOM" id="CLU_885751_0_0_1"/>
<dbReference type="Proteomes" id="UP000012174">
    <property type="component" value="Unassembled WGS sequence"/>
</dbReference>
<gene>
    <name evidence="1" type="ORF">UCREL1_3983</name>
</gene>
<dbReference type="KEGG" id="ela:UCREL1_3983"/>
<evidence type="ECO:0000313" key="1">
    <source>
        <dbReference type="EMBL" id="EMR68993.1"/>
    </source>
</evidence>
<dbReference type="EMBL" id="KB706144">
    <property type="protein sequence ID" value="EMR68993.1"/>
    <property type="molecule type" value="Genomic_DNA"/>
</dbReference>
<accession>M7SWS2</accession>
<name>M7SWS2_EUTLA</name>
<organism evidence="1 2">
    <name type="scientific">Eutypa lata (strain UCR-EL1)</name>
    <name type="common">Grapevine dieback disease fungus</name>
    <name type="synonym">Eutypa armeniacae</name>
    <dbReference type="NCBI Taxonomy" id="1287681"/>
    <lineage>
        <taxon>Eukaryota</taxon>
        <taxon>Fungi</taxon>
        <taxon>Dikarya</taxon>
        <taxon>Ascomycota</taxon>
        <taxon>Pezizomycotina</taxon>
        <taxon>Sordariomycetes</taxon>
        <taxon>Xylariomycetidae</taxon>
        <taxon>Xylariales</taxon>
        <taxon>Diatrypaceae</taxon>
        <taxon>Eutypa</taxon>
    </lineage>
</organism>
<protein>
    <submittedName>
        <fullName evidence="1">Putative fungal specific transcription factor domain-containing protein</fullName>
    </submittedName>
</protein>
<sequence length="314" mass="35235">MQDIPLPSLTIDEFMSNERSQTSLALQISRHTFQLRQLEEKIVKHIHLRKKSVSASLSVDSRRAIIQEIRIEIENWYGSACLLSPTDVDNVPIQNSIVWIPTRYYHLLVLLYYPTHFNLYGGSLVETSELVHFAMKYARSMSALLLQRQLPLNRITLCRLLPVGLIFLHGFSDATSYPAKGDLGILIEILDAFSDGWNHARRAARVLRSFLASITDLNAHVPLQFWVPNDSSSWDTSGKAKQCLSDLLNLMQDCMGRSSSFCWSLAEQLQSQGHGKVGPAGGVLAEASLSENNKFEYGVRGGLDAFGRMDLNLL</sequence>
<proteinExistence type="predicted"/>
<keyword evidence="2" id="KW-1185">Reference proteome</keyword>
<evidence type="ECO:0000313" key="2">
    <source>
        <dbReference type="Proteomes" id="UP000012174"/>
    </source>
</evidence>